<organism evidence="6 7">
    <name type="scientific">Cellulomonas cellasea DSM 20118</name>
    <dbReference type="NCBI Taxonomy" id="1408250"/>
    <lineage>
        <taxon>Bacteria</taxon>
        <taxon>Bacillati</taxon>
        <taxon>Actinomycetota</taxon>
        <taxon>Actinomycetes</taxon>
        <taxon>Micrococcales</taxon>
        <taxon>Cellulomonadaceae</taxon>
        <taxon>Cellulomonas</taxon>
    </lineage>
</organism>
<dbReference type="GO" id="GO:0034069">
    <property type="term" value="F:aminoglycoside N-acetyltransferase activity"/>
    <property type="evidence" value="ECO:0007669"/>
    <property type="project" value="TreeGrafter"/>
</dbReference>
<dbReference type="InterPro" id="IPR025559">
    <property type="entry name" value="Eis_dom"/>
</dbReference>
<dbReference type="HAMAP" id="MF_01812">
    <property type="entry name" value="Eis"/>
    <property type="match status" value="1"/>
</dbReference>
<dbReference type="InterPro" id="IPR036527">
    <property type="entry name" value="SCP2_sterol-bd_dom_sf"/>
</dbReference>
<dbReference type="InterPro" id="IPR022902">
    <property type="entry name" value="NAcTrfase_Eis"/>
</dbReference>
<gene>
    <name evidence="6" type="ORF">Q760_16845</name>
</gene>
<comment type="caution">
    <text evidence="3">Lacks conserved residue(s) required for the propagation of feature annotation.</text>
</comment>
<feature type="active site" description="Proton acceptor; via carboxylate" evidence="3">
    <location>
        <position position="421"/>
    </location>
</feature>
<dbReference type="SUPFAM" id="SSF55729">
    <property type="entry name" value="Acyl-CoA N-acyltransferases (Nat)"/>
    <property type="match status" value="1"/>
</dbReference>
<dbReference type="PANTHER" id="PTHR37817:SF1">
    <property type="entry name" value="N-ACETYLTRANSFERASE EIS"/>
    <property type="match status" value="1"/>
</dbReference>
<dbReference type="InterPro" id="IPR051554">
    <property type="entry name" value="Acetyltransferase_Eis"/>
</dbReference>
<sequence>MTAAPAGYRVVEVPEARKAELLDVDHLAFAFEPDAETSAQVPMTLEWDRTVGVEAPDGTLAAVHGSFRLVLPVPGGAVPCAGLTWVGTRPDQRRRGLLSTMIDTHFARSLARDEPVSALYAAEPGIYGRFGYGSAATNVRLTVPRGAALRPVPGSDALAVRFEKLDADGHGPLVQRVHAAAGSGRPGWITRDTDALRRKHLADPPAWRDGAEPLRVVTVLAGDEPRGYALLRRKETWTDGQPAMVVRMHDLAALDAAAAHRLWSVVLDLDLTSAVETPMLAPDDELLQLLVDPRGPRPRVADNLWLRVLDVRAALAARRWSAPVDVVLDVQDARLPANAGRWRVTTGEPGPDGTWDARVEPTHEPADVALDVRELGAVYLGGRSLGALGRAGLVTELVPGTLHRASAAFGWPLAPVCSWAF</sequence>
<dbReference type="PANTHER" id="PTHR37817">
    <property type="entry name" value="N-ACETYLTRANSFERASE EIS"/>
    <property type="match status" value="1"/>
</dbReference>
<name>A0A0A0BC34_9CELL</name>
<dbReference type="InterPro" id="IPR016181">
    <property type="entry name" value="Acyl_CoA_acyltransferase"/>
</dbReference>
<proteinExistence type="inferred from homology"/>
<evidence type="ECO:0000256" key="3">
    <source>
        <dbReference type="HAMAP-Rule" id="MF_01812"/>
    </source>
</evidence>
<dbReference type="Proteomes" id="UP000029833">
    <property type="component" value="Unassembled WGS sequence"/>
</dbReference>
<evidence type="ECO:0000259" key="4">
    <source>
        <dbReference type="Pfam" id="PF13530"/>
    </source>
</evidence>
<comment type="subunit">
    <text evidence="3">Homohexamer; trimer of dimers.</text>
</comment>
<reference evidence="6 7" key="1">
    <citation type="submission" date="2013-10" db="EMBL/GenBank/DDBJ databases">
        <authorList>
            <person name="Wang G."/>
            <person name="Zhuang W."/>
        </authorList>
    </citation>
    <scope>NUCLEOTIDE SEQUENCE [LARGE SCALE GENOMIC DNA]</scope>
    <source>
        <strain evidence="6 7">DSM 20118</strain>
    </source>
</reference>
<dbReference type="OrthoDB" id="8399956at2"/>
<protein>
    <submittedName>
        <fullName evidence="6">Acetyltransferase</fullName>
    </submittedName>
</protein>
<evidence type="ECO:0000256" key="1">
    <source>
        <dbReference type="ARBA" id="ARBA00022679"/>
    </source>
</evidence>
<dbReference type="Gene3D" id="3.40.630.30">
    <property type="match status" value="2"/>
</dbReference>
<comment type="caution">
    <text evidence="6">The sequence shown here is derived from an EMBL/GenBank/DDBJ whole genome shotgun (WGS) entry which is preliminary data.</text>
</comment>
<evidence type="ECO:0000313" key="7">
    <source>
        <dbReference type="Proteomes" id="UP000029833"/>
    </source>
</evidence>
<feature type="domain" description="Eis-like acetyltransferase" evidence="5">
    <location>
        <begin position="187"/>
        <end position="300"/>
    </location>
</feature>
<dbReference type="SUPFAM" id="SSF55718">
    <property type="entry name" value="SCP-like"/>
    <property type="match status" value="1"/>
</dbReference>
<comment type="similarity">
    <text evidence="3">Belongs to the acetyltransferase Eis family.</text>
</comment>
<dbReference type="RefSeq" id="WP_034624845.1">
    <property type="nucleotide sequence ID" value="NZ_AXNT01000008.1"/>
</dbReference>
<keyword evidence="1 3" id="KW-0808">Transferase</keyword>
<dbReference type="Pfam" id="PF13530">
    <property type="entry name" value="SCP2_2"/>
    <property type="match status" value="1"/>
</dbReference>
<evidence type="ECO:0000259" key="5">
    <source>
        <dbReference type="Pfam" id="PF17668"/>
    </source>
</evidence>
<dbReference type="EMBL" id="AXNT01000008">
    <property type="protein sequence ID" value="KGM03667.1"/>
    <property type="molecule type" value="Genomic_DNA"/>
</dbReference>
<dbReference type="GO" id="GO:0030649">
    <property type="term" value="P:aminoglycoside antibiotic catabolic process"/>
    <property type="evidence" value="ECO:0007669"/>
    <property type="project" value="TreeGrafter"/>
</dbReference>
<dbReference type="InterPro" id="IPR041380">
    <property type="entry name" value="Acetyltransf_17"/>
</dbReference>
<evidence type="ECO:0000313" key="6">
    <source>
        <dbReference type="EMBL" id="KGM03667.1"/>
    </source>
</evidence>
<accession>A0A0A0BC34</accession>
<keyword evidence="2 3" id="KW-0012">Acyltransferase</keyword>
<feature type="binding site" evidence="3">
    <location>
        <begin position="94"/>
        <end position="99"/>
    </location>
    <ligand>
        <name>acetyl-CoA</name>
        <dbReference type="ChEBI" id="CHEBI:57288"/>
    </ligand>
</feature>
<dbReference type="Pfam" id="PF13527">
    <property type="entry name" value="Acetyltransf_9"/>
    <property type="match status" value="1"/>
</dbReference>
<dbReference type="NCBIfam" id="NF002367">
    <property type="entry name" value="PRK01346.1-4"/>
    <property type="match status" value="1"/>
</dbReference>
<feature type="domain" description="Enhanced intracellular survival protein" evidence="4">
    <location>
        <begin position="311"/>
        <end position="418"/>
    </location>
</feature>
<dbReference type="Pfam" id="PF17668">
    <property type="entry name" value="Acetyltransf_17"/>
    <property type="match status" value="1"/>
</dbReference>
<feature type="active site" description="Proton donor" evidence="3">
    <location>
        <position position="127"/>
    </location>
</feature>
<evidence type="ECO:0000256" key="2">
    <source>
        <dbReference type="ARBA" id="ARBA00023315"/>
    </source>
</evidence>
<keyword evidence="7" id="KW-1185">Reference proteome</keyword>
<dbReference type="Gene3D" id="3.30.1050.10">
    <property type="entry name" value="SCP2 sterol-binding domain"/>
    <property type="match status" value="1"/>
</dbReference>
<dbReference type="STRING" id="1408250.Q760_16845"/>
<dbReference type="AlphaFoldDB" id="A0A0A0BC34"/>